<name>A0A8T1GTW1_9STRA</name>
<proteinExistence type="inferred from homology"/>
<evidence type="ECO:0008006" key="5">
    <source>
        <dbReference type="Google" id="ProtNLM"/>
    </source>
</evidence>
<feature type="non-terminal residue" evidence="3">
    <location>
        <position position="1"/>
    </location>
</feature>
<dbReference type="EMBL" id="RCMV01005120">
    <property type="protein sequence ID" value="KAG3189802.1"/>
    <property type="molecule type" value="Genomic_DNA"/>
</dbReference>
<dbReference type="GO" id="GO:0050664">
    <property type="term" value="F:oxidoreductase activity, acting on NAD(P)H, oxygen as acceptor"/>
    <property type="evidence" value="ECO:0007669"/>
    <property type="project" value="TreeGrafter"/>
</dbReference>
<evidence type="ECO:0000256" key="1">
    <source>
        <dbReference type="ARBA" id="ARBA00006484"/>
    </source>
</evidence>
<dbReference type="AlphaFoldDB" id="A0A8T1GTW1"/>
<evidence type="ECO:0000256" key="2">
    <source>
        <dbReference type="ARBA" id="ARBA00023002"/>
    </source>
</evidence>
<gene>
    <name evidence="3" type="ORF">PC129_g25150</name>
</gene>
<comment type="similarity">
    <text evidence="1">Belongs to the short-chain dehydrogenases/reductases (SDR) family.</text>
</comment>
<dbReference type="SUPFAM" id="SSF51735">
    <property type="entry name" value="NAD(P)-binding Rossmann-fold domains"/>
    <property type="match status" value="1"/>
</dbReference>
<protein>
    <recommendedName>
        <fullName evidence="5">NAD(P)-binding domain</fullName>
    </recommendedName>
</protein>
<comment type="caution">
    <text evidence="3">The sequence shown here is derived from an EMBL/GenBank/DDBJ whole genome shotgun (WGS) entry which is preliminary data.</text>
</comment>
<evidence type="ECO:0000313" key="3">
    <source>
        <dbReference type="EMBL" id="KAG3189802.1"/>
    </source>
</evidence>
<dbReference type="Proteomes" id="UP000760860">
    <property type="component" value="Unassembled WGS sequence"/>
</dbReference>
<evidence type="ECO:0000313" key="4">
    <source>
        <dbReference type="Proteomes" id="UP000760860"/>
    </source>
</evidence>
<dbReference type="InterPro" id="IPR036291">
    <property type="entry name" value="NAD(P)-bd_dom_sf"/>
</dbReference>
<sequence>MGPSATETIADAGAGAGAAPANTTAQQHETKVTLGGKIIAGLGVAESCLDNGAQFVYSIDYAEPGDEFAAAQKRWPGKLKAIQADVTKEATVTAAVDKIGDESGALHGMVVNAGRTNHKAALDFTEEEIHALYDIN</sequence>
<dbReference type="PANTHER" id="PTHR43008:SF4">
    <property type="entry name" value="CHAIN DEHYDROGENASE, PUTATIVE (AFU_ORTHOLOGUE AFUA_4G08710)-RELATED"/>
    <property type="match status" value="1"/>
</dbReference>
<dbReference type="Pfam" id="PF00106">
    <property type="entry name" value="adh_short"/>
    <property type="match status" value="1"/>
</dbReference>
<reference evidence="3" key="1">
    <citation type="submission" date="2018-05" db="EMBL/GenBank/DDBJ databases">
        <title>Effector identification in a new, highly contiguous assembly of the strawberry crown rot pathogen Phytophthora cactorum.</title>
        <authorList>
            <person name="Armitage A.D."/>
            <person name="Nellist C.F."/>
            <person name="Bates H."/>
            <person name="Vickerstaff R.J."/>
            <person name="Harrison R.J."/>
        </authorList>
    </citation>
    <scope>NUCLEOTIDE SEQUENCE</scope>
    <source>
        <strain evidence="3">P421</strain>
    </source>
</reference>
<keyword evidence="2" id="KW-0560">Oxidoreductase</keyword>
<dbReference type="GO" id="GO:0016616">
    <property type="term" value="F:oxidoreductase activity, acting on the CH-OH group of donors, NAD or NADP as acceptor"/>
    <property type="evidence" value="ECO:0007669"/>
    <property type="project" value="UniProtKB-ARBA"/>
</dbReference>
<dbReference type="PANTHER" id="PTHR43008">
    <property type="entry name" value="BENZIL REDUCTASE"/>
    <property type="match status" value="1"/>
</dbReference>
<dbReference type="InterPro" id="IPR002347">
    <property type="entry name" value="SDR_fam"/>
</dbReference>
<organism evidence="3 4">
    <name type="scientific">Phytophthora cactorum</name>
    <dbReference type="NCBI Taxonomy" id="29920"/>
    <lineage>
        <taxon>Eukaryota</taxon>
        <taxon>Sar</taxon>
        <taxon>Stramenopiles</taxon>
        <taxon>Oomycota</taxon>
        <taxon>Peronosporomycetes</taxon>
        <taxon>Peronosporales</taxon>
        <taxon>Peronosporaceae</taxon>
        <taxon>Phytophthora</taxon>
    </lineage>
</organism>
<accession>A0A8T1GTW1</accession>
<dbReference type="Gene3D" id="3.40.50.720">
    <property type="entry name" value="NAD(P)-binding Rossmann-like Domain"/>
    <property type="match status" value="1"/>
</dbReference>